<protein>
    <submittedName>
        <fullName evidence="2">Uncharacterized protein</fullName>
    </submittedName>
</protein>
<dbReference type="EMBL" id="BRXU01000003">
    <property type="protein sequence ID" value="GLC49932.1"/>
    <property type="molecule type" value="Genomic_DNA"/>
</dbReference>
<proteinExistence type="predicted"/>
<organism evidence="2 3">
    <name type="scientific">Pleodorina starrii</name>
    <dbReference type="NCBI Taxonomy" id="330485"/>
    <lineage>
        <taxon>Eukaryota</taxon>
        <taxon>Viridiplantae</taxon>
        <taxon>Chlorophyta</taxon>
        <taxon>core chlorophytes</taxon>
        <taxon>Chlorophyceae</taxon>
        <taxon>CS clade</taxon>
        <taxon>Chlamydomonadales</taxon>
        <taxon>Volvocaceae</taxon>
        <taxon>Pleodorina</taxon>
    </lineage>
</organism>
<comment type="caution">
    <text evidence="2">The sequence shown here is derived from an EMBL/GenBank/DDBJ whole genome shotgun (WGS) entry which is preliminary data.</text>
</comment>
<dbReference type="AlphaFoldDB" id="A0A9W6EYN2"/>
<sequence length="233" mass="25913">MAEVAKQRRLPNKIFVAPACCPRHSPTPQQRRQQRPGQLVPRTGTKRQKRPTAAEDAGDDEDQYQQQDRRPTPRPATRTWAERQERQEAAWAGQLPGIRQQMLSNAASHAQIKQQVSETLLGLVQTRVDTLATSWRLQHTCMAQPTTPSDIEKPFRDEPPAAVRYVGLLSSGTLAIPTVTCLACQQQYTPQAIDVGCFKSSPVDAHVWFDLSVHSSYHFLGVEGLSATVGLPE</sequence>
<dbReference type="Proteomes" id="UP001165080">
    <property type="component" value="Unassembled WGS sequence"/>
</dbReference>
<name>A0A9W6EYN2_9CHLO</name>
<evidence type="ECO:0000256" key="1">
    <source>
        <dbReference type="SAM" id="MobiDB-lite"/>
    </source>
</evidence>
<evidence type="ECO:0000313" key="2">
    <source>
        <dbReference type="EMBL" id="GLC49932.1"/>
    </source>
</evidence>
<reference evidence="2 3" key="1">
    <citation type="journal article" date="2023" name="Commun. Biol.">
        <title>Reorganization of the ancestral sex-determining regions during the evolution of trioecy in Pleodorina starrii.</title>
        <authorList>
            <person name="Takahashi K."/>
            <person name="Suzuki S."/>
            <person name="Kawai-Toyooka H."/>
            <person name="Yamamoto K."/>
            <person name="Hamaji T."/>
            <person name="Ootsuki R."/>
            <person name="Yamaguchi H."/>
            <person name="Kawachi M."/>
            <person name="Higashiyama T."/>
            <person name="Nozaki H."/>
        </authorList>
    </citation>
    <scope>NUCLEOTIDE SEQUENCE [LARGE SCALE GENOMIC DNA]</scope>
    <source>
        <strain evidence="2 3">NIES-4479</strain>
    </source>
</reference>
<gene>
    <name evidence="2" type="primary">PLEST006872</name>
    <name evidence="2" type="ORF">PLESTB_000324400</name>
</gene>
<evidence type="ECO:0000313" key="3">
    <source>
        <dbReference type="Proteomes" id="UP001165080"/>
    </source>
</evidence>
<feature type="compositionally biased region" description="Low complexity" evidence="1">
    <location>
        <begin position="22"/>
        <end position="42"/>
    </location>
</feature>
<feature type="region of interest" description="Disordered" evidence="1">
    <location>
        <begin position="1"/>
        <end position="87"/>
    </location>
</feature>
<accession>A0A9W6EYN2</accession>
<keyword evidence="3" id="KW-1185">Reference proteome</keyword>